<accession>D3Q9P4</accession>
<organism evidence="8 9">
    <name type="scientific">Stackebrandtia nassauensis (strain DSM 44728 / CIP 108903 / NRRL B-16338 / NBRC 102104 / LLR-40K-21)</name>
    <dbReference type="NCBI Taxonomy" id="446470"/>
    <lineage>
        <taxon>Bacteria</taxon>
        <taxon>Bacillati</taxon>
        <taxon>Actinomycetota</taxon>
        <taxon>Actinomycetes</taxon>
        <taxon>Glycomycetales</taxon>
        <taxon>Glycomycetaceae</taxon>
        <taxon>Stackebrandtia</taxon>
    </lineage>
</organism>
<dbReference type="HOGENOM" id="CLU_120964_2_1_11"/>
<dbReference type="GO" id="GO:0005886">
    <property type="term" value="C:plasma membrane"/>
    <property type="evidence" value="ECO:0007669"/>
    <property type="project" value="UniProtKB-SubCell"/>
</dbReference>
<dbReference type="Pfam" id="PF12823">
    <property type="entry name" value="DUF3817"/>
    <property type="match status" value="1"/>
</dbReference>
<feature type="transmembrane region" description="Helical" evidence="6">
    <location>
        <begin position="7"/>
        <end position="29"/>
    </location>
</feature>
<feature type="transmembrane region" description="Helical" evidence="6">
    <location>
        <begin position="41"/>
        <end position="61"/>
    </location>
</feature>
<proteinExistence type="predicted"/>
<feature type="domain" description="DUF3817" evidence="7">
    <location>
        <begin position="6"/>
        <end position="93"/>
    </location>
</feature>
<dbReference type="NCBIfam" id="TIGR03954">
    <property type="entry name" value="integ_memb_HG"/>
    <property type="match status" value="1"/>
</dbReference>
<dbReference type="AlphaFoldDB" id="D3Q9P4"/>
<dbReference type="PANTHER" id="PTHR40077">
    <property type="entry name" value="MEMBRANE PROTEIN-RELATED"/>
    <property type="match status" value="1"/>
</dbReference>
<dbReference type="KEGG" id="sna:Snas_4949"/>
<comment type="subcellular location">
    <subcellularLocation>
        <location evidence="1">Cell membrane</location>
        <topology evidence="1">Multi-pass membrane protein</topology>
    </subcellularLocation>
</comment>
<evidence type="ECO:0000256" key="5">
    <source>
        <dbReference type="ARBA" id="ARBA00023136"/>
    </source>
</evidence>
<evidence type="ECO:0000256" key="1">
    <source>
        <dbReference type="ARBA" id="ARBA00004651"/>
    </source>
</evidence>
<sequence>MPGPYRLFIAVAIAEAVSWVGLLIGMYFKHYGGGNEIGVKIFGPVHGVLFMGYVTFVLVLARQYSWSAKRVVAGLVCSIPPLASIGFERWVARDFRARKETRVPVGV</sequence>
<evidence type="ECO:0000256" key="6">
    <source>
        <dbReference type="SAM" id="Phobius"/>
    </source>
</evidence>
<evidence type="ECO:0000256" key="4">
    <source>
        <dbReference type="ARBA" id="ARBA00022989"/>
    </source>
</evidence>
<keyword evidence="3 6" id="KW-0812">Transmembrane</keyword>
<dbReference type="EMBL" id="CP001778">
    <property type="protein sequence ID" value="ADD44590.1"/>
    <property type="molecule type" value="Genomic_DNA"/>
</dbReference>
<dbReference type="RefSeq" id="WP_013020161.1">
    <property type="nucleotide sequence ID" value="NC_013947.1"/>
</dbReference>
<evidence type="ECO:0000313" key="9">
    <source>
        <dbReference type="Proteomes" id="UP000000844"/>
    </source>
</evidence>
<evidence type="ECO:0000256" key="2">
    <source>
        <dbReference type="ARBA" id="ARBA00022475"/>
    </source>
</evidence>
<keyword evidence="9" id="KW-1185">Reference proteome</keyword>
<dbReference type="STRING" id="446470.Snas_4949"/>
<reference evidence="8 9" key="1">
    <citation type="journal article" date="2009" name="Stand. Genomic Sci.">
        <title>Complete genome sequence of Stackebrandtia nassauensis type strain (LLR-40K-21).</title>
        <authorList>
            <person name="Munk C."/>
            <person name="Lapidus A."/>
            <person name="Copeland A."/>
            <person name="Jando M."/>
            <person name="Mayilraj S."/>
            <person name="Glavina Del Rio T."/>
            <person name="Nolan M."/>
            <person name="Chen F."/>
            <person name="Lucas S."/>
            <person name="Tice H."/>
            <person name="Cheng J.F."/>
            <person name="Han C."/>
            <person name="Detter J.C."/>
            <person name="Bruce D."/>
            <person name="Goodwin L."/>
            <person name="Chain P."/>
            <person name="Pitluck S."/>
            <person name="Goker M."/>
            <person name="Ovchinikova G."/>
            <person name="Pati A."/>
            <person name="Ivanova N."/>
            <person name="Mavromatis K."/>
            <person name="Chen A."/>
            <person name="Palaniappan K."/>
            <person name="Land M."/>
            <person name="Hauser L."/>
            <person name="Chang Y.J."/>
            <person name="Jeffries C.D."/>
            <person name="Bristow J."/>
            <person name="Eisen J.A."/>
            <person name="Markowitz V."/>
            <person name="Hugenholtz P."/>
            <person name="Kyrpides N.C."/>
            <person name="Klenk H.P."/>
        </authorList>
    </citation>
    <scope>NUCLEOTIDE SEQUENCE [LARGE SCALE GENOMIC DNA]</scope>
    <source>
        <strain evidence="9">DSM 44728 / CIP 108903 / NRRL B-16338 / NBRC 102104 / LLR-40K-21</strain>
    </source>
</reference>
<dbReference type="Proteomes" id="UP000000844">
    <property type="component" value="Chromosome"/>
</dbReference>
<evidence type="ECO:0000259" key="7">
    <source>
        <dbReference type="Pfam" id="PF12823"/>
    </source>
</evidence>
<keyword evidence="5 6" id="KW-0472">Membrane</keyword>
<evidence type="ECO:0000256" key="3">
    <source>
        <dbReference type="ARBA" id="ARBA00022692"/>
    </source>
</evidence>
<name>D3Q9P4_STANL</name>
<dbReference type="eggNOG" id="ENOG5030J67">
    <property type="taxonomic scope" value="Bacteria"/>
</dbReference>
<keyword evidence="4 6" id="KW-1133">Transmembrane helix</keyword>
<keyword evidence="2" id="KW-1003">Cell membrane</keyword>
<dbReference type="InterPro" id="IPR023845">
    <property type="entry name" value="DUF3817_TM"/>
</dbReference>
<dbReference type="PANTHER" id="PTHR40077:SF1">
    <property type="entry name" value="MEMBRANE PROTEIN"/>
    <property type="match status" value="1"/>
</dbReference>
<protein>
    <submittedName>
        <fullName evidence="8">Putative transmembrane protein</fullName>
    </submittedName>
</protein>
<gene>
    <name evidence="8" type="ordered locus">Snas_4949</name>
</gene>
<evidence type="ECO:0000313" key="8">
    <source>
        <dbReference type="EMBL" id="ADD44590.1"/>
    </source>
</evidence>
<dbReference type="OrthoDB" id="2365435at2"/>